<reference evidence="2 3" key="1">
    <citation type="journal article" date="2015" name="Nature">
        <title>rRNA introns, odd ribosomes, and small enigmatic genomes across a large radiation of phyla.</title>
        <authorList>
            <person name="Brown C.T."/>
            <person name="Hug L.A."/>
            <person name="Thomas B.C."/>
            <person name="Sharon I."/>
            <person name="Castelle C.J."/>
            <person name="Singh A."/>
            <person name="Wilkins M.J."/>
            <person name="Williams K.H."/>
            <person name="Banfield J.F."/>
        </authorList>
    </citation>
    <scope>NUCLEOTIDE SEQUENCE [LARGE SCALE GENOMIC DNA]</scope>
</reference>
<organism evidence="2 3">
    <name type="scientific">Candidatus Curtissbacteria bacterium GW2011_GWA1_40_24</name>
    <dbReference type="NCBI Taxonomy" id="1618406"/>
    <lineage>
        <taxon>Bacteria</taxon>
        <taxon>Candidatus Curtissiibacteriota</taxon>
    </lineage>
</organism>
<dbReference type="SUPFAM" id="SSF52266">
    <property type="entry name" value="SGNH hydrolase"/>
    <property type="match status" value="1"/>
</dbReference>
<comment type="caution">
    <text evidence="2">The sequence shown here is derived from an EMBL/GenBank/DDBJ whole genome shotgun (WGS) entry which is preliminary data.</text>
</comment>
<gene>
    <name evidence="2" type="ORF">UT92_C0009G0006</name>
</gene>
<keyword evidence="1" id="KW-0812">Transmembrane</keyword>
<keyword evidence="1" id="KW-0472">Membrane</keyword>
<keyword evidence="1" id="KW-1133">Transmembrane helix</keyword>
<dbReference type="AlphaFoldDB" id="A0A0G0RQN8"/>
<evidence type="ECO:0000313" key="3">
    <source>
        <dbReference type="Proteomes" id="UP000034489"/>
    </source>
</evidence>
<evidence type="ECO:0008006" key="4">
    <source>
        <dbReference type="Google" id="ProtNLM"/>
    </source>
</evidence>
<protein>
    <recommendedName>
        <fullName evidence="4">SGNH hydrolase-type esterase domain-containing protein</fullName>
    </recommendedName>
</protein>
<sequence>MNDRIAFFLKDFFPYIIGILIILSLFVFFILLLLKSSLASKAKKILIAVVFFIVSTVLVFSIFEGYFRYIYDESDGLGFLQVNKRWAQRHVVYNNFFKRDRDFKAEKPAGIIRVGMLGDSITFGQGIKNPEDRFSDILQNNFRGSGINAEVYNLGVPGLDSHEEIQLYRELSFFNFDIIVWQYYLNDIQPENKGEPAKIISRDAYTSDLIRVLSKNSTFLDFLYWRFSSKYSTTFDQLDRHYLSMYSDESIFKRHEEELSKFIGELKGQDKKIIVIIFPFIELLGPNYPATEAHNKLQSYFHSQDVETIDLLNDLKNSNWKDLVASKFDTHPNEKVHKLAAEKLYEKIYPYLK</sequence>
<dbReference type="Gene3D" id="3.40.50.1110">
    <property type="entry name" value="SGNH hydrolase"/>
    <property type="match status" value="1"/>
</dbReference>
<evidence type="ECO:0000256" key="1">
    <source>
        <dbReference type="SAM" id="Phobius"/>
    </source>
</evidence>
<dbReference type="InterPro" id="IPR036514">
    <property type="entry name" value="SGNH_hydro_sf"/>
</dbReference>
<dbReference type="EMBL" id="LBYQ01000009">
    <property type="protein sequence ID" value="KKR54999.1"/>
    <property type="molecule type" value="Genomic_DNA"/>
</dbReference>
<proteinExistence type="predicted"/>
<feature type="transmembrane region" description="Helical" evidence="1">
    <location>
        <begin position="46"/>
        <end position="67"/>
    </location>
</feature>
<accession>A0A0G0RQN8</accession>
<name>A0A0G0RQN8_9BACT</name>
<feature type="transmembrane region" description="Helical" evidence="1">
    <location>
        <begin position="12"/>
        <end position="34"/>
    </location>
</feature>
<dbReference type="CDD" id="cd00229">
    <property type="entry name" value="SGNH_hydrolase"/>
    <property type="match status" value="1"/>
</dbReference>
<dbReference type="Proteomes" id="UP000034489">
    <property type="component" value="Unassembled WGS sequence"/>
</dbReference>
<evidence type="ECO:0000313" key="2">
    <source>
        <dbReference type="EMBL" id="KKR54999.1"/>
    </source>
</evidence>